<dbReference type="EnsemblPlants" id="MELO3C016086.2.1">
    <property type="protein sequence ID" value="MELO3C016086.2.1"/>
    <property type="gene ID" value="MELO3C016086.2"/>
</dbReference>
<sequence>MEPEQMADRPVMEIEYGSIIPFSRKRKADPTADGNNDSRRATLMKRIKLSLTKPSFVLGLAPKMVRAENRITLRNALHKLMRQQNWVEASGVLSMLLQGTLRDNSPIRNRLKYSASMELLKHIEGDRMRPDRIRHIYDIWMKKNGSLKHWPIEDRFMVQLEYILFCLEEGKMEDAHQETLSLMQMPESANDPMSNMIIGLTFRQLWFSTIPEEIQWRDSLQLRSPIHSDGMILNSDGCSISNSHGVGALSWSNTESSVMNDKVVHVDIEGHTEASLDVDHKIHNIKVENHPLNFEAQDFCVSSAEKDENEASFSDNGGYQHYVSIFSALEGLDPLLLPLQLPPSIENWENAISLCGEFLNDYYKDAVKHLGLALNSNPPILVALLPLIQLLLIGGRIDKALDEMEKFCLDSNAALPFRLRAALVEHFDRSNNVLLSTCYEQTLKKDPTCYHSMGKLVQMHRNGNYNLESLLEMIALHLDGTYPEYDTWRELAVCFLKLHQSEEDRVSTACSIGTGGHKLVSSLKINSNIKLLTEKNSRNTWRLRCRWWLTRHFGHEITPESSVVGNLELLTYKAACGCHLYGNNFKYAVDVYNLLDKQNDRDLFLFLKRHMKNAFGLRSKL</sequence>
<dbReference type="GO" id="GO:0000120">
    <property type="term" value="C:RNA polymerase I transcription regulator complex"/>
    <property type="evidence" value="ECO:0007669"/>
    <property type="project" value="InterPro"/>
</dbReference>
<dbReference type="InterPro" id="IPR039495">
    <property type="entry name" value="TAF1A"/>
</dbReference>
<dbReference type="PANTHER" id="PTHR36720:SF1">
    <property type="entry name" value="TAF RNA POLYMERASE I SUBUNIT A"/>
    <property type="match status" value="1"/>
</dbReference>
<dbReference type="Proteomes" id="UP001652600">
    <property type="component" value="Chromosome 7"/>
</dbReference>
<organism evidence="2 3">
    <name type="scientific">Cucumis melo</name>
    <name type="common">Muskmelon</name>
    <dbReference type="NCBI Taxonomy" id="3656"/>
    <lineage>
        <taxon>Eukaryota</taxon>
        <taxon>Viridiplantae</taxon>
        <taxon>Streptophyta</taxon>
        <taxon>Embryophyta</taxon>
        <taxon>Tracheophyta</taxon>
        <taxon>Spermatophyta</taxon>
        <taxon>Magnoliopsida</taxon>
        <taxon>eudicotyledons</taxon>
        <taxon>Gunneridae</taxon>
        <taxon>Pentapetalae</taxon>
        <taxon>rosids</taxon>
        <taxon>fabids</taxon>
        <taxon>Cucurbitales</taxon>
        <taxon>Cucurbitaceae</taxon>
        <taxon>Benincaseae</taxon>
        <taxon>Cucumis</taxon>
    </lineage>
</organism>
<dbReference type="RefSeq" id="XP_008451700.1">
    <property type="nucleotide sequence ID" value="XM_008453478.2"/>
</dbReference>
<dbReference type="Gramene" id="MELO3C016086.2.1">
    <property type="protein sequence ID" value="MELO3C016086.2.1"/>
    <property type="gene ID" value="MELO3C016086.2"/>
</dbReference>
<keyword evidence="2" id="KW-1185">Reference proteome</keyword>
<dbReference type="Pfam" id="PF14929">
    <property type="entry name" value="TAF1_subA"/>
    <property type="match status" value="1"/>
</dbReference>
<dbReference type="KEGG" id="cmo:103492916"/>
<dbReference type="eggNOG" id="ENOG502QQ18">
    <property type="taxonomic scope" value="Eukaryota"/>
</dbReference>
<proteinExistence type="predicted"/>
<dbReference type="GeneID" id="103492916"/>
<reference evidence="3" key="2">
    <citation type="submission" date="2025-04" db="UniProtKB">
        <authorList>
            <consortium name="RefSeq"/>
        </authorList>
    </citation>
    <scope>IDENTIFICATION</scope>
</reference>
<dbReference type="InParanoid" id="A0A1S3BS63"/>
<dbReference type="SMR" id="A0A1S3BS63"/>
<evidence type="ECO:0000313" key="3">
    <source>
        <dbReference type="RefSeq" id="XP_008451700.1"/>
    </source>
</evidence>
<dbReference type="PANTHER" id="PTHR36720">
    <property type="entry name" value="TAF RNA POLYMERASE I SUBUNIT A"/>
    <property type="match status" value="1"/>
</dbReference>
<accession>A0A1S3BS63</accession>
<reference evidence="1" key="1">
    <citation type="submission" date="2023-03" db="UniProtKB">
        <authorList>
            <consortium name="EnsemblPlants"/>
        </authorList>
    </citation>
    <scope>IDENTIFICATION</scope>
</reference>
<protein>
    <submittedName>
        <fullName evidence="3">Uncharacterized protein LOC103492916</fullName>
    </submittedName>
</protein>
<dbReference type="GO" id="GO:0006360">
    <property type="term" value="P:transcription by RNA polymerase I"/>
    <property type="evidence" value="ECO:0007669"/>
    <property type="project" value="InterPro"/>
</dbReference>
<name>A0A1S3BS63_CUCME</name>
<evidence type="ECO:0000313" key="2">
    <source>
        <dbReference type="Proteomes" id="UP001652600"/>
    </source>
</evidence>
<gene>
    <name evidence="3" type="primary">LOC103492916</name>
    <name evidence="1" type="synonym">103492916</name>
</gene>
<dbReference type="OrthoDB" id="1899337at2759"/>
<evidence type="ECO:0000313" key="1">
    <source>
        <dbReference type="EnsemblPlants" id="MELO3C016086.2.1"/>
    </source>
</evidence>
<dbReference type="AlphaFoldDB" id="A0A1S3BS63"/>